<dbReference type="EMBL" id="CP067089">
    <property type="protein sequence ID" value="QQO10158.1"/>
    <property type="molecule type" value="Genomic_DNA"/>
</dbReference>
<sequence length="101" mass="11758">MATIYQTAKYIRSKSAGPFWFTIDIFCDGPERFAEFKNSKNIRAETFARIYGAEPDQVKLFFVPDINVIKISIPRKNPQGYRYEKDMHGGQQYTLILDVEL</sequence>
<evidence type="ECO:0000313" key="2">
    <source>
        <dbReference type="EMBL" id="QQO10158.1"/>
    </source>
</evidence>
<dbReference type="RefSeq" id="WP_215627462.1">
    <property type="nucleotide sequence ID" value="NZ_CP067089.2"/>
</dbReference>
<dbReference type="AlphaFoldDB" id="A0A7T8BCE0"/>
<dbReference type="Pfam" id="PF14330">
    <property type="entry name" value="DUF4387"/>
    <property type="match status" value="1"/>
</dbReference>
<feature type="domain" description="DUF4387" evidence="1">
    <location>
        <begin position="6"/>
        <end position="99"/>
    </location>
</feature>
<reference evidence="2" key="1">
    <citation type="submission" date="2021-01" db="EMBL/GenBank/DDBJ databases">
        <title>Description of Breznakiella homolactica.</title>
        <authorList>
            <person name="Song Y."/>
            <person name="Brune A."/>
        </authorList>
    </citation>
    <scope>NUCLEOTIDE SEQUENCE</scope>
    <source>
        <strain evidence="2">RmG30</strain>
    </source>
</reference>
<evidence type="ECO:0000259" key="1">
    <source>
        <dbReference type="Pfam" id="PF14330"/>
    </source>
</evidence>
<protein>
    <submittedName>
        <fullName evidence="2">DUF4387 domain-containing protein</fullName>
    </submittedName>
</protein>
<keyword evidence="3" id="KW-1185">Reference proteome</keyword>
<evidence type="ECO:0000313" key="3">
    <source>
        <dbReference type="Proteomes" id="UP000595917"/>
    </source>
</evidence>
<dbReference type="InterPro" id="IPR025496">
    <property type="entry name" value="DUF4387"/>
</dbReference>
<accession>A0A7T8BCE0</accession>
<gene>
    <name evidence="2" type="ORF">JFL75_04350</name>
</gene>
<name>A0A7T8BCE0_9SPIR</name>
<proteinExistence type="predicted"/>
<dbReference type="Proteomes" id="UP000595917">
    <property type="component" value="Chromosome"/>
</dbReference>
<organism evidence="2 3">
    <name type="scientific">Breznakiella homolactica</name>
    <dbReference type="NCBI Taxonomy" id="2798577"/>
    <lineage>
        <taxon>Bacteria</taxon>
        <taxon>Pseudomonadati</taxon>
        <taxon>Spirochaetota</taxon>
        <taxon>Spirochaetia</taxon>
        <taxon>Spirochaetales</taxon>
        <taxon>Breznakiellaceae</taxon>
        <taxon>Breznakiella</taxon>
    </lineage>
</organism>
<dbReference type="KEGG" id="bhc:JFL75_04350"/>